<feature type="compositionally biased region" description="Polar residues" evidence="3">
    <location>
        <begin position="1"/>
        <end position="12"/>
    </location>
</feature>
<dbReference type="AlphaFoldDB" id="A0ABD3U6D7"/>
<evidence type="ECO:0000256" key="3">
    <source>
        <dbReference type="SAM" id="MobiDB-lite"/>
    </source>
</evidence>
<dbReference type="SUPFAM" id="SSF54928">
    <property type="entry name" value="RNA-binding domain, RBD"/>
    <property type="match status" value="1"/>
</dbReference>
<proteinExistence type="predicted"/>
<comment type="caution">
    <text evidence="5">The sequence shown here is derived from an EMBL/GenBank/DDBJ whole genome shotgun (WGS) entry which is preliminary data.</text>
</comment>
<feature type="region of interest" description="Disordered" evidence="3">
    <location>
        <begin position="1"/>
        <end position="23"/>
    </location>
</feature>
<dbReference type="InterPro" id="IPR035979">
    <property type="entry name" value="RBD_domain_sf"/>
</dbReference>
<keyword evidence="6" id="KW-1185">Reference proteome</keyword>
<accession>A0ABD3U6D7</accession>
<evidence type="ECO:0000259" key="4">
    <source>
        <dbReference type="PROSITE" id="PS50102"/>
    </source>
</evidence>
<dbReference type="PROSITE" id="PS50102">
    <property type="entry name" value="RRM"/>
    <property type="match status" value="1"/>
</dbReference>
<dbReference type="EMBL" id="JBJXBP010000002">
    <property type="protein sequence ID" value="KAL3844602.1"/>
    <property type="molecule type" value="Genomic_DNA"/>
</dbReference>
<dbReference type="GO" id="GO:0003723">
    <property type="term" value="F:RNA binding"/>
    <property type="evidence" value="ECO:0007669"/>
    <property type="project" value="UniProtKB-UniRule"/>
</dbReference>
<dbReference type="InterPro" id="IPR000504">
    <property type="entry name" value="RRM_dom"/>
</dbReference>
<dbReference type="Pfam" id="PF00076">
    <property type="entry name" value="RRM_1"/>
    <property type="match status" value="1"/>
</dbReference>
<evidence type="ECO:0000256" key="2">
    <source>
        <dbReference type="PROSITE-ProRule" id="PRU00176"/>
    </source>
</evidence>
<gene>
    <name evidence="5" type="ORF">ACJIZ3_002005</name>
</gene>
<feature type="compositionally biased region" description="Low complexity" evidence="3">
    <location>
        <begin position="312"/>
        <end position="327"/>
    </location>
</feature>
<feature type="compositionally biased region" description="Acidic residues" evidence="3">
    <location>
        <begin position="345"/>
        <end position="358"/>
    </location>
</feature>
<evidence type="ECO:0000313" key="5">
    <source>
        <dbReference type="EMBL" id="KAL3844602.1"/>
    </source>
</evidence>
<sequence>MITNHLCTNQRSRSTHAHTHTHNFLRKNPRVIHLVSVRVAKERNLVKCSSDFRGATMAFFNRVGSLLKQTVSKHVSSELSAPNPSIFQSIRSMSSSKLFVGGLSYNTDEMSLRESFSQYGEVVEARIIMDRDTGRSRGFGFITFTSTEAASSAIQAFDGQDLHGRRIRVNYATDRPRTGGFGGGFGSGGGYGDQGGNYGRGGYQGGGYGGSGGGNYSGGDGNYSGGSGGYGGGNQYPSGGSGGYGGGNQYPSGGAGGFGGGSTYSGGFGGGNNYPSGGGGFDTNNYPSGGGGGYVGGDSVPGEGNYSGSGSGSNHISGSQSSFSFPSEETTAPSGESLGHNDVLDGNDDEDDYANTKG</sequence>
<dbReference type="SMART" id="SM00360">
    <property type="entry name" value="RRM"/>
    <property type="match status" value="1"/>
</dbReference>
<dbReference type="Gene3D" id="3.30.70.330">
    <property type="match status" value="1"/>
</dbReference>
<dbReference type="CDD" id="cd21608">
    <property type="entry name" value="RRM2_NsCP33_like"/>
    <property type="match status" value="1"/>
</dbReference>
<dbReference type="InterPro" id="IPR012677">
    <property type="entry name" value="Nucleotide-bd_a/b_plait_sf"/>
</dbReference>
<reference evidence="5 6" key="1">
    <citation type="submission" date="2024-12" db="EMBL/GenBank/DDBJ databases">
        <title>The unique morphological basis and parallel evolutionary history of personate flowers in Penstemon.</title>
        <authorList>
            <person name="Depatie T.H."/>
            <person name="Wessinger C.A."/>
        </authorList>
    </citation>
    <scope>NUCLEOTIDE SEQUENCE [LARGE SCALE GENOMIC DNA]</scope>
    <source>
        <strain evidence="5">WTNN_2</strain>
        <tissue evidence="5">Leaf</tissue>
    </source>
</reference>
<organism evidence="5 6">
    <name type="scientific">Penstemon smallii</name>
    <dbReference type="NCBI Taxonomy" id="265156"/>
    <lineage>
        <taxon>Eukaryota</taxon>
        <taxon>Viridiplantae</taxon>
        <taxon>Streptophyta</taxon>
        <taxon>Embryophyta</taxon>
        <taxon>Tracheophyta</taxon>
        <taxon>Spermatophyta</taxon>
        <taxon>Magnoliopsida</taxon>
        <taxon>eudicotyledons</taxon>
        <taxon>Gunneridae</taxon>
        <taxon>Pentapetalae</taxon>
        <taxon>asterids</taxon>
        <taxon>lamiids</taxon>
        <taxon>Lamiales</taxon>
        <taxon>Plantaginaceae</taxon>
        <taxon>Cheloneae</taxon>
        <taxon>Penstemon</taxon>
    </lineage>
</organism>
<name>A0ABD3U6D7_9LAMI</name>
<dbReference type="Proteomes" id="UP001634393">
    <property type="component" value="Unassembled WGS sequence"/>
</dbReference>
<feature type="domain" description="RRM" evidence="4">
    <location>
        <begin position="96"/>
        <end position="174"/>
    </location>
</feature>
<feature type="compositionally biased region" description="Basic residues" evidence="3">
    <location>
        <begin position="13"/>
        <end position="23"/>
    </location>
</feature>
<keyword evidence="1 2" id="KW-0694">RNA-binding</keyword>
<feature type="region of interest" description="Disordered" evidence="3">
    <location>
        <begin position="292"/>
        <end position="358"/>
    </location>
</feature>
<dbReference type="InterPro" id="IPR052462">
    <property type="entry name" value="SLIRP/GR-RBP-like"/>
</dbReference>
<evidence type="ECO:0000256" key="1">
    <source>
        <dbReference type="ARBA" id="ARBA00022884"/>
    </source>
</evidence>
<evidence type="ECO:0000313" key="6">
    <source>
        <dbReference type="Proteomes" id="UP001634393"/>
    </source>
</evidence>
<dbReference type="PANTHER" id="PTHR48027">
    <property type="entry name" value="HETEROGENEOUS NUCLEAR RIBONUCLEOPROTEIN 87F-RELATED"/>
    <property type="match status" value="1"/>
</dbReference>
<protein>
    <recommendedName>
        <fullName evidence="4">RRM domain-containing protein</fullName>
    </recommendedName>
</protein>
<dbReference type="FunFam" id="3.30.70.330:FF:000631">
    <property type="entry name" value="Glycine-rich RNA-binding protein 3, mitochondrial"/>
    <property type="match status" value="1"/>
</dbReference>
<dbReference type="InterPro" id="IPR048289">
    <property type="entry name" value="RRM2_NsCP33-like"/>
</dbReference>